<proteinExistence type="predicted"/>
<organism evidence="1 2">
    <name type="scientific">Funneliformis caledonium</name>
    <dbReference type="NCBI Taxonomy" id="1117310"/>
    <lineage>
        <taxon>Eukaryota</taxon>
        <taxon>Fungi</taxon>
        <taxon>Fungi incertae sedis</taxon>
        <taxon>Mucoromycota</taxon>
        <taxon>Glomeromycotina</taxon>
        <taxon>Glomeromycetes</taxon>
        <taxon>Glomerales</taxon>
        <taxon>Glomeraceae</taxon>
        <taxon>Funneliformis</taxon>
    </lineage>
</organism>
<feature type="non-terminal residue" evidence="1">
    <location>
        <position position="63"/>
    </location>
</feature>
<comment type="caution">
    <text evidence="1">The sequence shown here is derived from an EMBL/GenBank/DDBJ whole genome shotgun (WGS) entry which is preliminary data.</text>
</comment>
<dbReference type="OrthoDB" id="2428576at2759"/>
<protein>
    <submittedName>
        <fullName evidence="1">2868_t:CDS:1</fullName>
    </submittedName>
</protein>
<reference evidence="1" key="1">
    <citation type="submission" date="2021-06" db="EMBL/GenBank/DDBJ databases">
        <authorList>
            <person name="Kallberg Y."/>
            <person name="Tangrot J."/>
            <person name="Rosling A."/>
        </authorList>
    </citation>
    <scope>NUCLEOTIDE SEQUENCE</scope>
    <source>
        <strain evidence="1">UK204</strain>
    </source>
</reference>
<name>A0A9N9NIN0_9GLOM</name>
<feature type="non-terminal residue" evidence="1">
    <location>
        <position position="1"/>
    </location>
</feature>
<sequence>LHLIDKSFKEFKLCIDDILRRIENIRLVVDSNKAICCEYISIILHTAISILRGLVILPQMNVS</sequence>
<keyword evidence="2" id="KW-1185">Reference proteome</keyword>
<dbReference type="Proteomes" id="UP000789570">
    <property type="component" value="Unassembled WGS sequence"/>
</dbReference>
<evidence type="ECO:0000313" key="1">
    <source>
        <dbReference type="EMBL" id="CAG8737514.1"/>
    </source>
</evidence>
<accession>A0A9N9NIN0</accession>
<dbReference type="AlphaFoldDB" id="A0A9N9NIN0"/>
<evidence type="ECO:0000313" key="2">
    <source>
        <dbReference type="Proteomes" id="UP000789570"/>
    </source>
</evidence>
<dbReference type="EMBL" id="CAJVPQ010013906">
    <property type="protein sequence ID" value="CAG8737514.1"/>
    <property type="molecule type" value="Genomic_DNA"/>
</dbReference>
<gene>
    <name evidence="1" type="ORF">FCALED_LOCUS15399</name>
</gene>